<sequence>DCIEKMIKFLDANPKVVAVAPRAMKWHFSENKFTNIIDSLGLYVACNRRVVEIGEGQEYKNNITGAQSVFGVSGAIAMFRRVAIDQLDYFFDEDFQSYKEDVDLSYRLNALGGEIFVLSDAVAYHDRAGSGVKQKDDLSSALNKANQKSWVRFCSYKNHLAVLYKNEYWQNFIIDLPWILWYELKKFIYFILFDRAVLRGILELWSGRRAMVAKRAQIVKSRQIDWRQMRRKMFGR</sequence>
<dbReference type="Proteomes" id="UP000177803">
    <property type="component" value="Unassembled WGS sequence"/>
</dbReference>
<dbReference type="Gene3D" id="3.90.550.10">
    <property type="entry name" value="Spore Coat Polysaccharide Biosynthesis Protein SpsA, Chain A"/>
    <property type="match status" value="1"/>
</dbReference>
<organism evidence="4 5">
    <name type="scientific">Candidatus Magasanikbacteria bacterium RIFOXYA2_FULL_44_8</name>
    <dbReference type="NCBI Taxonomy" id="1798696"/>
    <lineage>
        <taxon>Bacteria</taxon>
        <taxon>Candidatus Magasanikiibacteriota</taxon>
    </lineage>
</organism>
<evidence type="ECO:0000256" key="3">
    <source>
        <dbReference type="ARBA" id="ARBA00022679"/>
    </source>
</evidence>
<evidence type="ECO:0000256" key="2">
    <source>
        <dbReference type="ARBA" id="ARBA00022676"/>
    </source>
</evidence>
<comment type="similarity">
    <text evidence="1">Belongs to the glycosyltransferase 2 family.</text>
</comment>
<evidence type="ECO:0008006" key="6">
    <source>
        <dbReference type="Google" id="ProtNLM"/>
    </source>
</evidence>
<keyword evidence="3" id="KW-0808">Transferase</keyword>
<proteinExistence type="inferred from homology"/>
<reference evidence="4 5" key="1">
    <citation type="journal article" date="2016" name="Nat. Commun.">
        <title>Thousands of microbial genomes shed light on interconnected biogeochemical processes in an aquifer system.</title>
        <authorList>
            <person name="Anantharaman K."/>
            <person name="Brown C.T."/>
            <person name="Hug L.A."/>
            <person name="Sharon I."/>
            <person name="Castelle C.J."/>
            <person name="Probst A.J."/>
            <person name="Thomas B.C."/>
            <person name="Singh A."/>
            <person name="Wilkins M.J."/>
            <person name="Karaoz U."/>
            <person name="Brodie E.L."/>
            <person name="Williams K.H."/>
            <person name="Hubbard S.S."/>
            <person name="Banfield J.F."/>
        </authorList>
    </citation>
    <scope>NUCLEOTIDE SEQUENCE [LARGE SCALE GENOMIC DNA]</scope>
</reference>
<comment type="caution">
    <text evidence="4">The sequence shown here is derived from an EMBL/GenBank/DDBJ whole genome shotgun (WGS) entry which is preliminary data.</text>
</comment>
<protein>
    <recommendedName>
        <fullName evidence="6">Glycosyltransferase 2-like domain-containing protein</fullName>
    </recommendedName>
</protein>
<dbReference type="SUPFAM" id="SSF53448">
    <property type="entry name" value="Nucleotide-diphospho-sugar transferases"/>
    <property type="match status" value="1"/>
</dbReference>
<dbReference type="PANTHER" id="PTHR43179:SF12">
    <property type="entry name" value="GALACTOFURANOSYLTRANSFERASE GLFT2"/>
    <property type="match status" value="1"/>
</dbReference>
<name>A0A1F6NJZ7_9BACT</name>
<dbReference type="GO" id="GO:0016757">
    <property type="term" value="F:glycosyltransferase activity"/>
    <property type="evidence" value="ECO:0007669"/>
    <property type="project" value="UniProtKB-KW"/>
</dbReference>
<dbReference type="AlphaFoldDB" id="A0A1F6NJZ7"/>
<dbReference type="EMBL" id="MFQR01000051">
    <property type="protein sequence ID" value="OGH83964.1"/>
    <property type="molecule type" value="Genomic_DNA"/>
</dbReference>
<accession>A0A1F6NJZ7</accession>
<evidence type="ECO:0000256" key="1">
    <source>
        <dbReference type="ARBA" id="ARBA00006739"/>
    </source>
</evidence>
<keyword evidence="2" id="KW-0328">Glycosyltransferase</keyword>
<feature type="non-terminal residue" evidence="4">
    <location>
        <position position="1"/>
    </location>
</feature>
<dbReference type="PANTHER" id="PTHR43179">
    <property type="entry name" value="RHAMNOSYLTRANSFERASE WBBL"/>
    <property type="match status" value="1"/>
</dbReference>
<evidence type="ECO:0000313" key="5">
    <source>
        <dbReference type="Proteomes" id="UP000177803"/>
    </source>
</evidence>
<evidence type="ECO:0000313" key="4">
    <source>
        <dbReference type="EMBL" id="OGH83964.1"/>
    </source>
</evidence>
<gene>
    <name evidence="4" type="ORF">A2261_01615</name>
</gene>
<dbReference type="InterPro" id="IPR029044">
    <property type="entry name" value="Nucleotide-diphossugar_trans"/>
</dbReference>